<name>A0A0A8ZFT8_ARUDO</name>
<protein>
    <submittedName>
        <fullName evidence="1">Uncharacterized protein</fullName>
    </submittedName>
</protein>
<dbReference type="AlphaFoldDB" id="A0A0A8ZFT8"/>
<sequence>MGLRNLCQLNRLSSCLAFLHAHLKTSCQHSDRLRFLEQRIVAPPERNFHRNMKRTLMTCTSNMSNWRFQTEWHHWESARDSTIRKGTIRLMLLLPSITPVNNYKPPYHKNNTRADPYTIIVSYGAANKRYDGIHA</sequence>
<accession>A0A0A8ZFT8</accession>
<reference evidence="1" key="1">
    <citation type="submission" date="2014-09" db="EMBL/GenBank/DDBJ databases">
        <authorList>
            <person name="Magalhaes I.L.F."/>
            <person name="Oliveira U."/>
            <person name="Santos F.R."/>
            <person name="Vidigal T.H.D.A."/>
            <person name="Brescovit A.D."/>
            <person name="Santos A.J."/>
        </authorList>
    </citation>
    <scope>NUCLEOTIDE SEQUENCE</scope>
    <source>
        <tissue evidence="1">Shoot tissue taken approximately 20 cm above the soil surface</tissue>
    </source>
</reference>
<reference evidence="1" key="2">
    <citation type="journal article" date="2015" name="Data Brief">
        <title>Shoot transcriptome of the giant reed, Arundo donax.</title>
        <authorList>
            <person name="Barrero R.A."/>
            <person name="Guerrero F.D."/>
            <person name="Moolhuijzen P."/>
            <person name="Goolsby J.A."/>
            <person name="Tidwell J."/>
            <person name="Bellgard S.E."/>
            <person name="Bellgard M.I."/>
        </authorList>
    </citation>
    <scope>NUCLEOTIDE SEQUENCE</scope>
    <source>
        <tissue evidence="1">Shoot tissue taken approximately 20 cm above the soil surface</tissue>
    </source>
</reference>
<proteinExistence type="predicted"/>
<organism evidence="1">
    <name type="scientific">Arundo donax</name>
    <name type="common">Giant reed</name>
    <name type="synonym">Donax arundinaceus</name>
    <dbReference type="NCBI Taxonomy" id="35708"/>
    <lineage>
        <taxon>Eukaryota</taxon>
        <taxon>Viridiplantae</taxon>
        <taxon>Streptophyta</taxon>
        <taxon>Embryophyta</taxon>
        <taxon>Tracheophyta</taxon>
        <taxon>Spermatophyta</taxon>
        <taxon>Magnoliopsida</taxon>
        <taxon>Liliopsida</taxon>
        <taxon>Poales</taxon>
        <taxon>Poaceae</taxon>
        <taxon>PACMAD clade</taxon>
        <taxon>Arundinoideae</taxon>
        <taxon>Arundineae</taxon>
        <taxon>Arundo</taxon>
    </lineage>
</organism>
<dbReference type="EMBL" id="GBRH01260254">
    <property type="protein sequence ID" value="JAD37641.1"/>
    <property type="molecule type" value="Transcribed_RNA"/>
</dbReference>
<evidence type="ECO:0000313" key="1">
    <source>
        <dbReference type="EMBL" id="JAD37641.1"/>
    </source>
</evidence>